<dbReference type="PANTHER" id="PTHR14097">
    <property type="entry name" value="OXIDOREDUCTASE HTATIP2"/>
    <property type="match status" value="1"/>
</dbReference>
<dbReference type="PANTHER" id="PTHR14097:SF9">
    <property type="entry name" value="EPIMERASE, PUTATIVE (AFU_ORTHOLOGUE AFUA_8G07320)-RELATED"/>
    <property type="match status" value="1"/>
</dbReference>
<feature type="domain" description="NAD(P)-binding" evidence="1">
    <location>
        <begin position="25"/>
        <end position="156"/>
    </location>
</feature>
<dbReference type="InterPro" id="IPR016040">
    <property type="entry name" value="NAD(P)-bd_dom"/>
</dbReference>
<evidence type="ECO:0000259" key="1">
    <source>
        <dbReference type="Pfam" id="PF13460"/>
    </source>
</evidence>
<dbReference type="EMBL" id="JAKJXP020000044">
    <property type="protein sequence ID" value="KAK7751850.1"/>
    <property type="molecule type" value="Genomic_DNA"/>
</dbReference>
<proteinExistence type="predicted"/>
<dbReference type="InterPro" id="IPR036291">
    <property type="entry name" value="NAD(P)-bd_dom_sf"/>
</dbReference>
<dbReference type="Gene3D" id="3.40.50.720">
    <property type="entry name" value="NAD(P)-binding Rossmann-like Domain"/>
    <property type="match status" value="1"/>
</dbReference>
<sequence>MQDTKENENYLASLANIIMKLIITGATGFVGKELVRQSLGRREITSVVAVARSPVPVPDNLPDGSDASKLHSVTISDYTEYPDAVKKEFAGADACIWTVAITPSKSRGQDFEVVKRICQTSTVAGINAIHQAGPARPFRFLYISGAAAERDQTKTPRFLPQYFLMRGETENQVLKFAAEHEGFEAAAARPGMIHGPDECLRPIVGAFYQAILGIHSIRVDNLSRVMLNQVINGFEKETLSDGDLVRLSNTK</sequence>
<reference evidence="2 3" key="1">
    <citation type="submission" date="2024-02" db="EMBL/GenBank/DDBJ databases">
        <title>De novo assembly and annotation of 12 fungi associated with fruit tree decline syndrome in Ontario, Canada.</title>
        <authorList>
            <person name="Sulman M."/>
            <person name="Ellouze W."/>
            <person name="Ilyukhin E."/>
        </authorList>
    </citation>
    <scope>NUCLEOTIDE SEQUENCE [LARGE SCALE GENOMIC DNA]</scope>
    <source>
        <strain evidence="2 3">M11/M66-122</strain>
    </source>
</reference>
<comment type="caution">
    <text evidence="2">The sequence shown here is derived from an EMBL/GenBank/DDBJ whole genome shotgun (WGS) entry which is preliminary data.</text>
</comment>
<evidence type="ECO:0000313" key="2">
    <source>
        <dbReference type="EMBL" id="KAK7751850.1"/>
    </source>
</evidence>
<evidence type="ECO:0000313" key="3">
    <source>
        <dbReference type="Proteomes" id="UP001320420"/>
    </source>
</evidence>
<keyword evidence="3" id="KW-1185">Reference proteome</keyword>
<dbReference type="SUPFAM" id="SSF51735">
    <property type="entry name" value="NAD(P)-binding Rossmann-fold domains"/>
    <property type="match status" value="1"/>
</dbReference>
<dbReference type="AlphaFoldDB" id="A0AAN9YS48"/>
<name>A0AAN9YS48_9PEZI</name>
<organism evidence="2 3">
    <name type="scientific">Diatrype stigma</name>
    <dbReference type="NCBI Taxonomy" id="117547"/>
    <lineage>
        <taxon>Eukaryota</taxon>
        <taxon>Fungi</taxon>
        <taxon>Dikarya</taxon>
        <taxon>Ascomycota</taxon>
        <taxon>Pezizomycotina</taxon>
        <taxon>Sordariomycetes</taxon>
        <taxon>Xylariomycetidae</taxon>
        <taxon>Xylariales</taxon>
        <taxon>Diatrypaceae</taxon>
        <taxon>Diatrype</taxon>
    </lineage>
</organism>
<dbReference type="Proteomes" id="UP001320420">
    <property type="component" value="Unassembled WGS sequence"/>
</dbReference>
<gene>
    <name evidence="2" type="ORF">SLS62_006151</name>
</gene>
<dbReference type="Pfam" id="PF13460">
    <property type="entry name" value="NAD_binding_10"/>
    <property type="match status" value="1"/>
</dbReference>
<accession>A0AAN9YS48</accession>
<protein>
    <recommendedName>
        <fullName evidence="1">NAD(P)-binding domain-containing protein</fullName>
    </recommendedName>
</protein>